<accession>A0A844Y2F4</accession>
<dbReference type="SUPFAM" id="SSF47336">
    <property type="entry name" value="ACP-like"/>
    <property type="match status" value="1"/>
</dbReference>
<dbReference type="Proteomes" id="UP000444185">
    <property type="component" value="Unassembled WGS sequence"/>
</dbReference>
<proteinExistence type="predicted"/>
<evidence type="ECO:0000313" key="1">
    <source>
        <dbReference type="EMBL" id="MXO52385.1"/>
    </source>
</evidence>
<reference evidence="1 2" key="1">
    <citation type="submission" date="2019-12" db="EMBL/GenBank/DDBJ databases">
        <title>Genomic-based taxomic classification of the family Erythrobacteraceae.</title>
        <authorList>
            <person name="Xu L."/>
        </authorList>
    </citation>
    <scope>NUCLEOTIDE SEQUENCE [LARGE SCALE GENOMIC DNA]</scope>
    <source>
        <strain evidence="1 2">DSM 16225</strain>
    </source>
</reference>
<keyword evidence="2" id="KW-1185">Reference proteome</keyword>
<protein>
    <submittedName>
        <fullName evidence="1">Uncharacterized protein</fullName>
    </submittedName>
</protein>
<dbReference type="RefSeq" id="WP_160609031.1">
    <property type="nucleotide sequence ID" value="NZ_WTYF01000004.1"/>
</dbReference>
<dbReference type="EMBL" id="WTYF01000004">
    <property type="protein sequence ID" value="MXO52385.1"/>
    <property type="molecule type" value="Genomic_DNA"/>
</dbReference>
<dbReference type="OrthoDB" id="7596079at2"/>
<sequence length="120" mass="13370">MNNERGNVGLGGDGDEITALYDVEEAFGVELDYSSADEWTTVGDVWKALLKQLPDGAAERPETWSHFKEALCRETGMDPKRIDLKSGLIVEDGHWVPVGHWTELLWILAIGVAAVVWWMS</sequence>
<comment type="caution">
    <text evidence="1">The sequence shown here is derived from an EMBL/GenBank/DDBJ whole genome shotgun (WGS) entry which is preliminary data.</text>
</comment>
<dbReference type="AlphaFoldDB" id="A0A844Y2F4"/>
<dbReference type="InterPro" id="IPR036736">
    <property type="entry name" value="ACP-like_sf"/>
</dbReference>
<organism evidence="1 2">
    <name type="scientific">Qipengyuania gaetbuli</name>
    <dbReference type="NCBI Taxonomy" id="266952"/>
    <lineage>
        <taxon>Bacteria</taxon>
        <taxon>Pseudomonadati</taxon>
        <taxon>Pseudomonadota</taxon>
        <taxon>Alphaproteobacteria</taxon>
        <taxon>Sphingomonadales</taxon>
        <taxon>Erythrobacteraceae</taxon>
        <taxon>Qipengyuania</taxon>
    </lineage>
</organism>
<gene>
    <name evidence="1" type="ORF">GRI42_13825</name>
</gene>
<evidence type="ECO:0000313" key="2">
    <source>
        <dbReference type="Proteomes" id="UP000444185"/>
    </source>
</evidence>
<name>A0A844Y2F4_9SPHN</name>